<evidence type="ECO:0000256" key="1">
    <source>
        <dbReference type="SAM" id="MobiDB-lite"/>
    </source>
</evidence>
<proteinExistence type="predicted"/>
<reference evidence="2" key="1">
    <citation type="submission" date="2023-05" db="EMBL/GenBank/DDBJ databases">
        <authorList>
            <person name="Stuckert A."/>
        </authorList>
    </citation>
    <scope>NUCLEOTIDE SEQUENCE</scope>
</reference>
<dbReference type="PANTHER" id="PTHR21567">
    <property type="entry name" value="CLASP"/>
    <property type="match status" value="1"/>
</dbReference>
<organism evidence="2 3">
    <name type="scientific">Staurois parvus</name>
    <dbReference type="NCBI Taxonomy" id="386267"/>
    <lineage>
        <taxon>Eukaryota</taxon>
        <taxon>Metazoa</taxon>
        <taxon>Chordata</taxon>
        <taxon>Craniata</taxon>
        <taxon>Vertebrata</taxon>
        <taxon>Euteleostomi</taxon>
        <taxon>Amphibia</taxon>
        <taxon>Batrachia</taxon>
        <taxon>Anura</taxon>
        <taxon>Neobatrachia</taxon>
        <taxon>Ranoidea</taxon>
        <taxon>Ranidae</taxon>
        <taxon>Staurois</taxon>
    </lineage>
</organism>
<dbReference type="SUPFAM" id="SSF48371">
    <property type="entry name" value="ARM repeat"/>
    <property type="match status" value="1"/>
</dbReference>
<keyword evidence="3" id="KW-1185">Reference proteome</keyword>
<comment type="caution">
    <text evidence="2">The sequence shown here is derived from an EMBL/GenBank/DDBJ whole genome shotgun (WGS) entry which is preliminary data.</text>
</comment>
<evidence type="ECO:0000313" key="2">
    <source>
        <dbReference type="EMBL" id="CAI9594314.1"/>
    </source>
</evidence>
<protein>
    <submittedName>
        <fullName evidence="2">Uncharacterized protein</fullName>
    </submittedName>
</protein>
<dbReference type="InterPro" id="IPR011989">
    <property type="entry name" value="ARM-like"/>
</dbReference>
<dbReference type="Gene3D" id="1.25.10.10">
    <property type="entry name" value="Leucine-rich Repeat Variant"/>
    <property type="match status" value="1"/>
</dbReference>
<feature type="region of interest" description="Disordered" evidence="1">
    <location>
        <begin position="33"/>
        <end position="54"/>
    </location>
</feature>
<evidence type="ECO:0000313" key="3">
    <source>
        <dbReference type="Proteomes" id="UP001162483"/>
    </source>
</evidence>
<sequence length="251" mass="28269">MNAMRVLSSSTDLEAAVADALKKPVRRRYEPYGMYSDDDANSDASSACSERSYGSRNGGIPHYLRQTEDVAEVLNHCASSNWSERKEGLIGLQNLLKSQRTLSRVELKRLCEIFTRMFADPHSKTGVQHVPGNPGGFVIIHKDDLQDWLFILLTQLLKKMGADLLGSVQAKVQKALDVTRDSFPFDQQFNILMRFIVDQTQTPNLKVKVAILKYIESLARQMDPTDFVNSSETRLAVSRIITWTTEPKSSD</sequence>
<dbReference type="PANTHER" id="PTHR21567:SF28">
    <property type="entry name" value="CLIP-ASSOCIATING PROTEIN 1"/>
    <property type="match status" value="1"/>
</dbReference>
<dbReference type="InterPro" id="IPR016024">
    <property type="entry name" value="ARM-type_fold"/>
</dbReference>
<feature type="non-terminal residue" evidence="2">
    <location>
        <position position="251"/>
    </location>
</feature>
<accession>A0ABN9FBB2</accession>
<name>A0ABN9FBB2_9NEOB</name>
<dbReference type="Proteomes" id="UP001162483">
    <property type="component" value="Unassembled WGS sequence"/>
</dbReference>
<dbReference type="EMBL" id="CATNWA010016653">
    <property type="protein sequence ID" value="CAI9594314.1"/>
    <property type="molecule type" value="Genomic_DNA"/>
</dbReference>
<gene>
    <name evidence="2" type="ORF">SPARVUS_LOCUS11706354</name>
</gene>